<dbReference type="InterPro" id="IPR013022">
    <property type="entry name" value="Xyl_isomerase-like_TIM-brl"/>
</dbReference>
<dbReference type="Pfam" id="PF01261">
    <property type="entry name" value="AP_endonuc_2"/>
    <property type="match status" value="1"/>
</dbReference>
<dbReference type="AlphaFoldDB" id="A0AAJ6M219"/>
<proteinExistence type="predicted"/>
<dbReference type="SUPFAM" id="SSF51658">
    <property type="entry name" value="Xylose isomerase-like"/>
    <property type="match status" value="1"/>
</dbReference>
<accession>A0AAJ6M219</accession>
<dbReference type="Gene3D" id="3.20.20.150">
    <property type="entry name" value="Divalent-metal-dependent TIM barrel enzymes"/>
    <property type="match status" value="1"/>
</dbReference>
<keyword evidence="2" id="KW-0413">Isomerase</keyword>
<dbReference type="InterPro" id="IPR050312">
    <property type="entry name" value="IolE/XylAMocC-like"/>
</dbReference>
<dbReference type="InterPro" id="IPR036237">
    <property type="entry name" value="Xyl_isomerase-like_sf"/>
</dbReference>
<reference evidence="2" key="1">
    <citation type="submission" date="2023-09" db="EMBL/GenBank/DDBJ databases">
        <title>First report of Pseudomonas coleopterorum DJ13 causing leaf spot on Rhododendron pulchrum Sweet in China.</title>
        <authorList>
            <person name="Zhang Y."/>
        </authorList>
    </citation>
    <scope>NUCLEOTIDE SEQUENCE</scope>
    <source>
        <strain evidence="2">DJ13</strain>
    </source>
</reference>
<protein>
    <submittedName>
        <fullName evidence="2">Sugar phosphate isomerase/epimerase family protein</fullName>
    </submittedName>
</protein>
<evidence type="ECO:0000313" key="2">
    <source>
        <dbReference type="EMBL" id="WNC11539.1"/>
    </source>
</evidence>
<dbReference type="PANTHER" id="PTHR12110">
    <property type="entry name" value="HYDROXYPYRUVATE ISOMERASE"/>
    <property type="match status" value="1"/>
</dbReference>
<dbReference type="RefSeq" id="WP_310792844.1">
    <property type="nucleotide sequence ID" value="NZ_CP134081.1"/>
</dbReference>
<evidence type="ECO:0000259" key="1">
    <source>
        <dbReference type="Pfam" id="PF01261"/>
    </source>
</evidence>
<organism evidence="2 3">
    <name type="scientific">Pseudomonas coleopterorum</name>
    <dbReference type="NCBI Taxonomy" id="1605838"/>
    <lineage>
        <taxon>Bacteria</taxon>
        <taxon>Pseudomonadati</taxon>
        <taxon>Pseudomonadota</taxon>
        <taxon>Gammaproteobacteria</taxon>
        <taxon>Pseudomonadales</taxon>
        <taxon>Pseudomonadaceae</taxon>
        <taxon>Pseudomonas</taxon>
    </lineage>
</organism>
<dbReference type="EMBL" id="CP134081">
    <property type="protein sequence ID" value="WNC11539.1"/>
    <property type="molecule type" value="Genomic_DNA"/>
</dbReference>
<name>A0AAJ6M219_9PSED</name>
<dbReference type="Proteomes" id="UP001258207">
    <property type="component" value="Chromosome"/>
</dbReference>
<sequence>MQRLALSQITTQPLTLEQDLQLCQRLGCGLELAEKKLSEDPARAREQLAHVRASGVRVTSIQPRTLTIFPSASAPEPQAPEARLAQLMNSVDVFSEFFPGLALVTNTGADAQGNEALVWTQCVEHYRTLAEHASEKGMLIALEALAPSLMNQNSILFAFSQAREMADAVARPAFGLCLDLYNSWQDPSLLDTLDADKLFIVQLADWRRPQSLHDRRAVGDGAIPLKALLQRLVDVGYAGEYVLEIFSESVSDSLWKDVPTVIQAVERSVAAFDDIHQGILGTRA</sequence>
<evidence type="ECO:0000313" key="3">
    <source>
        <dbReference type="Proteomes" id="UP001258207"/>
    </source>
</evidence>
<feature type="domain" description="Xylose isomerase-like TIM barrel" evidence="1">
    <location>
        <begin position="34"/>
        <end position="255"/>
    </location>
</feature>
<dbReference type="GO" id="GO:0016853">
    <property type="term" value="F:isomerase activity"/>
    <property type="evidence" value="ECO:0007669"/>
    <property type="project" value="UniProtKB-KW"/>
</dbReference>
<gene>
    <name evidence="2" type="ORF">RI108_09095</name>
</gene>